<dbReference type="InterPro" id="IPR014006">
    <property type="entry name" value="Succ_Dhase_FrdA_Gneg"/>
</dbReference>
<evidence type="ECO:0000256" key="4">
    <source>
        <dbReference type="ARBA" id="ARBA00022630"/>
    </source>
</evidence>
<evidence type="ECO:0000256" key="5">
    <source>
        <dbReference type="ARBA" id="ARBA00022792"/>
    </source>
</evidence>
<dbReference type="InterPro" id="IPR037099">
    <property type="entry name" value="Fum_R/Succ_DH_flav-like_C_sf"/>
</dbReference>
<dbReference type="InterPro" id="IPR036188">
    <property type="entry name" value="FAD/NAD-bd_sf"/>
</dbReference>
<dbReference type="FunFam" id="4.10.80.40:FF:000004">
    <property type="entry name" value="Succinate dehydrogenase [ubiquinone] flavoprotein subunit, mitochondrial"/>
    <property type="match status" value="1"/>
</dbReference>
<dbReference type="InterPro" id="IPR011281">
    <property type="entry name" value="Succ_DH_flav_su_fwd"/>
</dbReference>
<dbReference type="NCBIfam" id="TIGR01816">
    <property type="entry name" value="sdhA_forward"/>
    <property type="match status" value="1"/>
</dbReference>
<gene>
    <name evidence="19" type="ORF">GWI33_008187</name>
</gene>
<dbReference type="InterPro" id="IPR030664">
    <property type="entry name" value="SdhA/FrdA/AprA"/>
</dbReference>
<dbReference type="Pfam" id="PF00890">
    <property type="entry name" value="FAD_binding_2"/>
    <property type="match status" value="1"/>
</dbReference>
<evidence type="ECO:0000256" key="7">
    <source>
        <dbReference type="ARBA" id="ARBA00022946"/>
    </source>
</evidence>
<dbReference type="PANTHER" id="PTHR11632:SF51">
    <property type="entry name" value="SUCCINATE DEHYDROGENASE [UBIQUINONE] FLAVOPROTEIN SUBUNIT, MITOCHONDRIAL"/>
    <property type="match status" value="1"/>
</dbReference>
<dbReference type="Gene3D" id="3.90.700.10">
    <property type="entry name" value="Succinate dehydrogenase/fumarate reductase flavoprotein, catalytic domain"/>
    <property type="match status" value="1"/>
</dbReference>
<dbReference type="NCBIfam" id="TIGR01812">
    <property type="entry name" value="sdhA_frdA_Gneg"/>
    <property type="match status" value="1"/>
</dbReference>
<evidence type="ECO:0000256" key="12">
    <source>
        <dbReference type="PIRSR" id="PIRSR000171-1"/>
    </source>
</evidence>
<dbReference type="Proteomes" id="UP000625711">
    <property type="component" value="Unassembled WGS sequence"/>
</dbReference>
<feature type="binding site" evidence="14">
    <location>
        <begin position="56"/>
        <end position="61"/>
    </location>
    <ligand>
        <name>FAD</name>
        <dbReference type="ChEBI" id="CHEBI:57692"/>
    </ligand>
</feature>
<comment type="pathway">
    <text evidence="16">Carbohydrate metabolism; tricarboxylic acid cycle; fumarate from succinate (eukaryal route): step 1/1.</text>
</comment>
<comment type="subcellular location">
    <subcellularLocation>
        <location evidence="1 16">Mitochondrion inner membrane</location>
        <topology evidence="1 16">Peripheral membrane protein</topology>
        <orientation evidence="1 16">Matrix side</orientation>
    </subcellularLocation>
</comment>
<feature type="binding site" evidence="14">
    <location>
        <begin position="445"/>
        <end position="446"/>
    </location>
    <ligand>
        <name>FAD</name>
        <dbReference type="ChEBI" id="CHEBI:57692"/>
    </ligand>
</feature>
<evidence type="ECO:0000256" key="8">
    <source>
        <dbReference type="ARBA" id="ARBA00022982"/>
    </source>
</evidence>
<organism evidence="19 20">
    <name type="scientific">Rhynchophorus ferrugineus</name>
    <name type="common">Red palm weevil</name>
    <name type="synonym">Curculio ferrugineus</name>
    <dbReference type="NCBI Taxonomy" id="354439"/>
    <lineage>
        <taxon>Eukaryota</taxon>
        <taxon>Metazoa</taxon>
        <taxon>Ecdysozoa</taxon>
        <taxon>Arthropoda</taxon>
        <taxon>Hexapoda</taxon>
        <taxon>Insecta</taxon>
        <taxon>Pterygota</taxon>
        <taxon>Neoptera</taxon>
        <taxon>Endopterygota</taxon>
        <taxon>Coleoptera</taxon>
        <taxon>Polyphaga</taxon>
        <taxon>Cucujiformia</taxon>
        <taxon>Curculionidae</taxon>
        <taxon>Dryophthorinae</taxon>
        <taxon>Rhynchophorus</taxon>
    </lineage>
</organism>
<dbReference type="SUPFAM" id="SSF46977">
    <property type="entry name" value="Succinate dehydrogenase/fumarate reductase flavoprotein C-terminal domain"/>
    <property type="match status" value="1"/>
</dbReference>
<dbReference type="GO" id="GO:0006099">
    <property type="term" value="P:tricarboxylic acid cycle"/>
    <property type="evidence" value="ECO:0007669"/>
    <property type="project" value="UniProtKB-UniPathway"/>
</dbReference>
<feature type="domain" description="FAD-dependent oxidoreductase 2 FAD-binding" evidence="17">
    <location>
        <begin position="51"/>
        <end position="446"/>
    </location>
</feature>
<keyword evidence="20" id="KW-1185">Reference proteome</keyword>
<evidence type="ECO:0000256" key="6">
    <source>
        <dbReference type="ARBA" id="ARBA00022827"/>
    </source>
</evidence>
<feature type="binding site" evidence="14">
    <location>
        <position position="263"/>
    </location>
    <ligand>
        <name>FAD</name>
        <dbReference type="ChEBI" id="CHEBI:57692"/>
    </ligand>
</feature>
<dbReference type="SUPFAM" id="SSF51905">
    <property type="entry name" value="FAD/NAD(P)-binding domain"/>
    <property type="match status" value="1"/>
</dbReference>
<dbReference type="EC" id="1.3.5.1" evidence="16"/>
<dbReference type="Gene3D" id="3.50.50.60">
    <property type="entry name" value="FAD/NAD(P)-binding domain"/>
    <property type="match status" value="1"/>
</dbReference>
<evidence type="ECO:0000256" key="15">
    <source>
        <dbReference type="PIRSR" id="PIRSR611281-4"/>
    </source>
</evidence>
<evidence type="ECO:0000256" key="16">
    <source>
        <dbReference type="RuleBase" id="RU362051"/>
    </source>
</evidence>
<accession>A0A834MG21</accession>
<comment type="cofactor">
    <cofactor evidence="14">
        <name>FAD</name>
        <dbReference type="ChEBI" id="CHEBI:57692"/>
    </cofactor>
    <text evidence="14">Flavinylated by SdhE, about 5% flavinylation occurs in the absence of SdhE.</text>
</comment>
<feature type="binding site" evidence="13">
    <location>
        <position position="395"/>
    </location>
    <ligand>
        <name>substrate</name>
    </ligand>
</feature>
<evidence type="ECO:0000256" key="9">
    <source>
        <dbReference type="ARBA" id="ARBA00023002"/>
    </source>
</evidence>
<keyword evidence="7 16" id="KW-0809">Transit peptide</keyword>
<dbReference type="UniPathway" id="UPA00223">
    <property type="reaction ID" value="UER01006"/>
</dbReference>
<protein>
    <recommendedName>
        <fullName evidence="16">Succinate dehydrogenase [ubiquinone] flavoprotein subunit, mitochondrial</fullName>
        <ecNumber evidence="16">1.3.5.1</ecNumber>
    </recommendedName>
</protein>
<comment type="catalytic activity">
    <reaction evidence="16">
        <text>a quinone + succinate = fumarate + a quinol</text>
        <dbReference type="Rhea" id="RHEA:40523"/>
        <dbReference type="ChEBI" id="CHEBI:24646"/>
        <dbReference type="ChEBI" id="CHEBI:29806"/>
        <dbReference type="ChEBI" id="CHEBI:30031"/>
        <dbReference type="ChEBI" id="CHEBI:132124"/>
        <dbReference type="EC" id="1.3.5.1"/>
    </reaction>
</comment>
<keyword evidence="16" id="KW-0816">Tricarboxylic acid cycle</keyword>
<dbReference type="AlphaFoldDB" id="A0A834MG21"/>
<feature type="domain" description="Fumarate reductase/succinate dehydrogenase flavoprotein-like C-terminal" evidence="18">
    <location>
        <begin position="500"/>
        <end position="652"/>
    </location>
</feature>
<evidence type="ECO:0000256" key="2">
    <source>
        <dbReference type="ARBA" id="ARBA00008040"/>
    </source>
</evidence>
<dbReference type="GO" id="GO:0006121">
    <property type="term" value="P:mitochondrial electron transport, succinate to ubiquinone"/>
    <property type="evidence" value="ECO:0007669"/>
    <property type="project" value="TreeGrafter"/>
</dbReference>
<evidence type="ECO:0000313" key="20">
    <source>
        <dbReference type="Proteomes" id="UP000625711"/>
    </source>
</evidence>
<feature type="binding site" evidence="13">
    <location>
        <position position="440"/>
    </location>
    <ligand>
        <name>substrate</name>
    </ligand>
</feature>
<keyword evidence="3 16" id="KW-0813">Transport</keyword>
<evidence type="ECO:0000256" key="10">
    <source>
        <dbReference type="ARBA" id="ARBA00023128"/>
    </source>
</evidence>
<dbReference type="InterPro" id="IPR015939">
    <property type="entry name" value="Fum_Rdtase/Succ_DH_flav-like_C"/>
</dbReference>
<name>A0A834MG21_RHYFE</name>
<dbReference type="FunFam" id="1.20.58.100:FF:000001">
    <property type="entry name" value="Succinate dehydrogenase flavoprotein subunit (SdhA)"/>
    <property type="match status" value="1"/>
</dbReference>
<dbReference type="Pfam" id="PF02910">
    <property type="entry name" value="Succ_DH_flav_C"/>
    <property type="match status" value="1"/>
</dbReference>
<feature type="binding site" evidence="13">
    <location>
        <position position="284"/>
    </location>
    <ligand>
        <name>substrate</name>
    </ligand>
</feature>
<feature type="active site" description="Proton acceptor" evidence="12">
    <location>
        <position position="328"/>
    </location>
</feature>
<evidence type="ECO:0000256" key="3">
    <source>
        <dbReference type="ARBA" id="ARBA00022448"/>
    </source>
</evidence>
<dbReference type="GO" id="GO:0009055">
    <property type="term" value="F:electron transfer activity"/>
    <property type="evidence" value="ECO:0007669"/>
    <property type="project" value="TreeGrafter"/>
</dbReference>
<dbReference type="InterPro" id="IPR003952">
    <property type="entry name" value="FRD_SDH_FAD_BS"/>
</dbReference>
<dbReference type="PIRSF" id="PIRSF000171">
    <property type="entry name" value="SDHA_APRA_LASPO"/>
    <property type="match status" value="1"/>
</dbReference>
<dbReference type="Gene3D" id="4.10.80.40">
    <property type="entry name" value="succinate dehydrogenase protein domain"/>
    <property type="match status" value="1"/>
</dbReference>
<dbReference type="PROSITE" id="PS00504">
    <property type="entry name" value="FRD_SDH_FAD_BINDING"/>
    <property type="match status" value="1"/>
</dbReference>
<feature type="binding site" evidence="14">
    <location>
        <begin position="79"/>
        <end position="94"/>
    </location>
    <ligand>
        <name>FAD</name>
        <dbReference type="ChEBI" id="CHEBI:57692"/>
    </ligand>
</feature>
<evidence type="ECO:0000259" key="17">
    <source>
        <dbReference type="Pfam" id="PF00890"/>
    </source>
</evidence>
<evidence type="ECO:0000259" key="18">
    <source>
        <dbReference type="Pfam" id="PF02910"/>
    </source>
</evidence>
<sequence>MNIIGKNVVRNIKKVFGFSTRSFAQKRISTRCIKGDGDISQKYAVVNHEYDCVVVGAGGAGLRASSGLVMNGFKTACLSKLFPTRSHTVAAQGGVNAALSSYEDDYWVWHHYDTVKGSDWIGDQNAIHYMTKEAPICVQELENWGMPFSRMKDGRIYQRAFGGQTLKFGEGGQAHRTCAAADSTGHYMLHTLYGQACRHNVEFFIEFYVLDLLMVNDECKGVLAWCLEDGTIHKFWAKNTVIATGGYERAYFSCTAAHTSTGDGNAMVSRAGLPLQDLEFIQFHPTGVYGAGVLITEGARGEGGFFVNSNGERFMERHAPKAKDLASRDVVSRALTIEIMEGRGCGPKKEFINLQLHHIPKATILKQLPGIRESAHTFAGVDILREPIPVIPTVHYTMGGIPTNYKGQVLTQVAPGKDQVVKGLYACGECACVSVHGANRLGANSLLETIVFGKAVAECITSRDCPGDKVKSDDSLGGESLQNFDKMRHNKGKYSVGQLRLKLQKTMQQHAGVFRTQDILEEGVEKVSELYKEIHNVQITDRGLIWNTNLVEYCELRNLFQNALQTISAMEARKESRGAHARDDFKVRVDEFDYSKSLRNQKKRSFEEHWRKHTLSWIDTEEGEVCLTYRPVSDCTLDDEECPSIPPKIRAY</sequence>
<comment type="caution">
    <text evidence="19">The sequence shown here is derived from an EMBL/GenBank/DDBJ whole genome shotgun (WGS) entry which is preliminary data.</text>
</comment>
<dbReference type="EMBL" id="JAACXV010000396">
    <property type="protein sequence ID" value="KAF7278565.1"/>
    <property type="molecule type" value="Genomic_DNA"/>
</dbReference>
<feature type="binding site" evidence="14">
    <location>
        <position position="429"/>
    </location>
    <ligand>
        <name>FAD</name>
        <dbReference type="ChEBI" id="CHEBI:57692"/>
    </ligand>
</feature>
<evidence type="ECO:0000313" key="19">
    <source>
        <dbReference type="EMBL" id="KAF7278565.1"/>
    </source>
</evidence>
<keyword evidence="11 16" id="KW-0472">Membrane</keyword>
<keyword evidence="5" id="KW-0999">Mitochondrion inner membrane</keyword>
<evidence type="ECO:0000256" key="11">
    <source>
        <dbReference type="ARBA" id="ARBA00023136"/>
    </source>
</evidence>
<dbReference type="FunFam" id="3.90.700.10:FF:000001">
    <property type="entry name" value="Mitochondrial succinate dehydrogenase flavoprotein subunit"/>
    <property type="match status" value="1"/>
</dbReference>
<dbReference type="GO" id="GO:0008177">
    <property type="term" value="F:succinate dehydrogenase (quinone) activity"/>
    <property type="evidence" value="ECO:0007669"/>
    <property type="project" value="UniProtKB-EC"/>
</dbReference>
<dbReference type="InterPro" id="IPR003953">
    <property type="entry name" value="FAD-dep_OxRdtase_2_FAD-bd"/>
</dbReference>
<comment type="function">
    <text evidence="16">Flavoprotein (FP) subunit of succinate dehydrogenase (SDH) that is involved in complex II of the mitochondrial electron transport chain and is responsible for transferring electrons from succinate to ubiquinone (coenzyme Q).</text>
</comment>
<feature type="modified residue" description="Tele-8alpha-FAD histidine" evidence="15">
    <location>
        <position position="87"/>
    </location>
</feature>
<dbReference type="GO" id="GO:0005743">
    <property type="term" value="C:mitochondrial inner membrane"/>
    <property type="evidence" value="ECO:0007669"/>
    <property type="project" value="UniProtKB-SubCell"/>
</dbReference>
<evidence type="ECO:0000256" key="14">
    <source>
        <dbReference type="PIRSR" id="PIRSR611281-3"/>
    </source>
</evidence>
<keyword evidence="8 16" id="KW-0249">Electron transport</keyword>
<dbReference type="PANTHER" id="PTHR11632">
    <property type="entry name" value="SUCCINATE DEHYDROGENASE 2 FLAVOPROTEIN SUBUNIT"/>
    <property type="match status" value="1"/>
</dbReference>
<reference evidence="19" key="1">
    <citation type="submission" date="2020-08" db="EMBL/GenBank/DDBJ databases">
        <title>Genome sequencing and assembly of the red palm weevil Rhynchophorus ferrugineus.</title>
        <authorList>
            <person name="Dias G.B."/>
            <person name="Bergman C.M."/>
            <person name="Manee M."/>
        </authorList>
    </citation>
    <scope>NUCLEOTIDE SEQUENCE</scope>
    <source>
        <strain evidence="19">AA-2017</strain>
        <tissue evidence="19">Whole larva</tissue>
    </source>
</reference>
<dbReference type="InterPro" id="IPR027477">
    <property type="entry name" value="Succ_DH/fumarate_Rdtase_cat_sf"/>
</dbReference>
<dbReference type="OrthoDB" id="71672at2759"/>
<keyword evidence="10" id="KW-0496">Mitochondrion</keyword>
<proteinExistence type="inferred from homology"/>
<evidence type="ECO:0000256" key="1">
    <source>
        <dbReference type="ARBA" id="ARBA00004443"/>
    </source>
</evidence>
<keyword evidence="6 14" id="KW-0274">FAD</keyword>
<keyword evidence="4 14" id="KW-0285">Flavoprotein</keyword>
<evidence type="ECO:0000256" key="13">
    <source>
        <dbReference type="PIRSR" id="PIRSR611281-2"/>
    </source>
</evidence>
<dbReference type="GO" id="GO:0050660">
    <property type="term" value="F:flavin adenine dinucleotide binding"/>
    <property type="evidence" value="ECO:0007669"/>
    <property type="project" value="InterPro"/>
</dbReference>
<dbReference type="SUPFAM" id="SSF56425">
    <property type="entry name" value="Succinate dehydrogenase/fumarate reductase flavoprotein, catalytic domain"/>
    <property type="match status" value="1"/>
</dbReference>
<dbReference type="Gene3D" id="1.20.58.100">
    <property type="entry name" value="Fumarate reductase/succinate dehydrogenase flavoprotein-like, C-terminal domain"/>
    <property type="match status" value="1"/>
</dbReference>
<keyword evidence="9 16" id="KW-0560">Oxidoreductase</keyword>
<comment type="similarity">
    <text evidence="2 16">Belongs to the FAD-dependent oxidoreductase 2 family. FRD/SDH subfamily.</text>
</comment>
<feature type="binding site" evidence="13">
    <location>
        <position position="296"/>
    </location>
    <ligand>
        <name>substrate</name>
    </ligand>
</feature>